<dbReference type="InterPro" id="IPR043968">
    <property type="entry name" value="SGNH"/>
</dbReference>
<accession>A0A7J0CNK3</accession>
<evidence type="ECO:0000259" key="2">
    <source>
        <dbReference type="Pfam" id="PF19040"/>
    </source>
</evidence>
<dbReference type="Pfam" id="PF19040">
    <property type="entry name" value="SGNH"/>
    <property type="match status" value="1"/>
</dbReference>
<sequence length="305" mass="31707">MGVSAIVLPVALALVVGTATLHLMGPATPVDVKGLPPGAVSGPSLLARAAGASPGDGPVVPNPAQARKDFPPDRDCQVAPEVTRSPECLFGAVDSPDRIVLLGDSHAGQWFSPMLALAAQRGWALQELVKQGCPLPQLAVDSPQLGRAYRECDTWRAGTLDRLRTGPKPRLIVIASLNRYTTDRQLLTAAWEKTLKPLRATGAPIVYIEDTPVPGTDIPACVSGAPDDAAACAFSRAEAVPADPLARRIASGAVPGVRSISVNPVLCPGNGPTCPAVRDRILLYRDDAHLTNVAAVVLAPGWSGC</sequence>
<evidence type="ECO:0000313" key="3">
    <source>
        <dbReference type="EMBL" id="GFN04070.1"/>
    </source>
</evidence>
<organism evidence="3 4">
    <name type="scientific">Streptomyces microflavus</name>
    <name type="common">Streptomyces lipmanii</name>
    <dbReference type="NCBI Taxonomy" id="1919"/>
    <lineage>
        <taxon>Bacteria</taxon>
        <taxon>Bacillati</taxon>
        <taxon>Actinomycetota</taxon>
        <taxon>Actinomycetes</taxon>
        <taxon>Kitasatosporales</taxon>
        <taxon>Streptomycetaceae</taxon>
        <taxon>Streptomyces</taxon>
    </lineage>
</organism>
<evidence type="ECO:0000313" key="4">
    <source>
        <dbReference type="Proteomes" id="UP000498740"/>
    </source>
</evidence>
<proteinExistence type="predicted"/>
<dbReference type="EMBL" id="BLWD01000001">
    <property type="protein sequence ID" value="GFN04070.1"/>
    <property type="molecule type" value="Genomic_DNA"/>
</dbReference>
<name>A0A7J0CNK3_STRMI</name>
<gene>
    <name evidence="3" type="ORF">Smic_26260</name>
</gene>
<reference evidence="3 4" key="1">
    <citation type="submission" date="2020-05" db="EMBL/GenBank/DDBJ databases">
        <title>Whole genome shotgun sequence of Streptomyces microflavus NBRC 13062.</title>
        <authorList>
            <person name="Komaki H."/>
            <person name="Tamura T."/>
        </authorList>
    </citation>
    <scope>NUCLEOTIDE SEQUENCE [LARGE SCALE GENOMIC DNA]</scope>
    <source>
        <strain evidence="3 4">NBRC 13062</strain>
    </source>
</reference>
<evidence type="ECO:0000256" key="1">
    <source>
        <dbReference type="SAM" id="MobiDB-lite"/>
    </source>
</evidence>
<dbReference type="AlphaFoldDB" id="A0A7J0CNK3"/>
<feature type="domain" description="SGNH" evidence="2">
    <location>
        <begin position="76"/>
        <end position="300"/>
    </location>
</feature>
<dbReference type="Proteomes" id="UP000498740">
    <property type="component" value="Unassembled WGS sequence"/>
</dbReference>
<feature type="region of interest" description="Disordered" evidence="1">
    <location>
        <begin position="46"/>
        <end position="72"/>
    </location>
</feature>
<protein>
    <recommendedName>
        <fullName evidence="2">SGNH domain-containing protein</fullName>
    </recommendedName>
</protein>
<comment type="caution">
    <text evidence="3">The sequence shown here is derived from an EMBL/GenBank/DDBJ whole genome shotgun (WGS) entry which is preliminary data.</text>
</comment>